<feature type="domain" description="DUF7770" evidence="1">
    <location>
        <begin position="102"/>
        <end position="195"/>
    </location>
</feature>
<dbReference type="AlphaFoldDB" id="A0A9W5YNT3"/>
<evidence type="ECO:0000313" key="3">
    <source>
        <dbReference type="Proteomes" id="UP001143548"/>
    </source>
</evidence>
<name>A0A9W5YNT3_9EURO</name>
<comment type="caution">
    <text evidence="2">The sequence shown here is derived from an EMBL/GenBank/DDBJ whole genome shotgun (WGS) entry which is preliminary data.</text>
</comment>
<proteinExistence type="predicted"/>
<organism evidence="2 3">
    <name type="scientific">Aspergillus brasiliensis</name>
    <dbReference type="NCBI Taxonomy" id="319629"/>
    <lineage>
        <taxon>Eukaryota</taxon>
        <taxon>Fungi</taxon>
        <taxon>Dikarya</taxon>
        <taxon>Ascomycota</taxon>
        <taxon>Pezizomycotina</taxon>
        <taxon>Eurotiomycetes</taxon>
        <taxon>Eurotiomycetidae</taxon>
        <taxon>Eurotiales</taxon>
        <taxon>Aspergillaceae</taxon>
        <taxon>Aspergillus</taxon>
        <taxon>Aspergillus subgen. Circumdati</taxon>
    </lineage>
</organism>
<accession>A0A9W5YNT3</accession>
<reference evidence="2" key="1">
    <citation type="submission" date="2022-07" db="EMBL/GenBank/DDBJ databases">
        <title>Taxonomy of Aspergillus series Nigri: significant species reduction supported by multi-species coalescent approaches.</title>
        <authorList>
            <person name="Bian C."/>
            <person name="Kusuya Y."/>
            <person name="Sklenar F."/>
            <person name="D'hooge E."/>
            <person name="Yaguchi T."/>
            <person name="Takahashi H."/>
            <person name="Hubka V."/>
        </authorList>
    </citation>
    <scope>NUCLEOTIDE SEQUENCE</scope>
    <source>
        <strain evidence="2">CBS 733.88</strain>
    </source>
</reference>
<dbReference type="Proteomes" id="UP001143548">
    <property type="component" value="Unassembled WGS sequence"/>
</dbReference>
<protein>
    <recommendedName>
        <fullName evidence="1">DUF7770 domain-containing protein</fullName>
    </recommendedName>
</protein>
<gene>
    <name evidence="2" type="ORF">AbraCBS73388_004380</name>
</gene>
<evidence type="ECO:0000313" key="2">
    <source>
        <dbReference type="EMBL" id="GKZ19571.1"/>
    </source>
</evidence>
<dbReference type="EMBL" id="BROQ01000020">
    <property type="protein sequence ID" value="GKZ19571.1"/>
    <property type="molecule type" value="Genomic_DNA"/>
</dbReference>
<sequence length="235" mass="26234">MSSERMQCVPADLLDMTAHFTIKRLKLCATNPQNLDDRIGDTNIHLQTNTWNLRIQANNSPDPDNTDDMVRMAMNLGPEHTGVPDSFIQIKVFDENNGAYATDRSYVAPDHIAKRVLMRPVGLTIQRLLEIIREENLDMYVYTGQHEHQETRYWFKVLVDKMAHHGNINGTEYTNARNALSTVWEDQHNRVNLAVVASPLRGTIRNPPAGVNGVNGINGVNGANGVDGLDGVNGH</sequence>
<evidence type="ECO:0000259" key="1">
    <source>
        <dbReference type="Pfam" id="PF24968"/>
    </source>
</evidence>
<dbReference type="InterPro" id="IPR056672">
    <property type="entry name" value="DUF7770"/>
</dbReference>
<dbReference type="Pfam" id="PF24968">
    <property type="entry name" value="DUF7770"/>
    <property type="match status" value="1"/>
</dbReference>